<feature type="domain" description="RanBP2-type" evidence="4">
    <location>
        <begin position="91"/>
        <end position="110"/>
    </location>
</feature>
<keyword evidence="1" id="KW-0479">Metal-binding</keyword>
<dbReference type="PROSITE" id="PS01358">
    <property type="entry name" value="ZF_RANBP2_1"/>
    <property type="match status" value="1"/>
</dbReference>
<dbReference type="InterPro" id="IPR001876">
    <property type="entry name" value="Znf_RanBP2"/>
</dbReference>
<organism evidence="5 6">
    <name type="scientific">Ascodesmis nigricans</name>
    <dbReference type="NCBI Taxonomy" id="341454"/>
    <lineage>
        <taxon>Eukaryota</taxon>
        <taxon>Fungi</taxon>
        <taxon>Dikarya</taxon>
        <taxon>Ascomycota</taxon>
        <taxon>Pezizomycotina</taxon>
        <taxon>Pezizomycetes</taxon>
        <taxon>Pezizales</taxon>
        <taxon>Ascodesmidaceae</taxon>
        <taxon>Ascodesmis</taxon>
    </lineage>
</organism>
<keyword evidence="6" id="KW-1185">Reference proteome</keyword>
<gene>
    <name evidence="5" type="ORF">EX30DRAFT_38834</name>
</gene>
<name>A0A4S2MLZ7_9PEZI</name>
<sequence>MSCQTTLQRLAFNPHRDIQYLHCCHCSTARLHTSLRCTNLFCDHPVKTFVRQDQGSPTSFPLAMALSQQDEVKMIECKKCRKRRFWRRRCWKCWCCEEINWDFSAKCWNCRYERNTEGNVVGWLQRKRQDRDGVWVEGD</sequence>
<evidence type="ECO:0000256" key="2">
    <source>
        <dbReference type="ARBA" id="ARBA00022771"/>
    </source>
</evidence>
<keyword evidence="2" id="KW-0863">Zinc-finger</keyword>
<evidence type="ECO:0000313" key="5">
    <source>
        <dbReference type="EMBL" id="TGZ76159.1"/>
    </source>
</evidence>
<protein>
    <recommendedName>
        <fullName evidence="4">RanBP2-type domain-containing protein</fullName>
    </recommendedName>
</protein>
<reference evidence="5 6" key="1">
    <citation type="submission" date="2019-04" db="EMBL/GenBank/DDBJ databases">
        <title>Comparative genomics and transcriptomics to analyze fruiting body development in filamentous ascomycetes.</title>
        <authorList>
            <consortium name="DOE Joint Genome Institute"/>
            <person name="Lutkenhaus R."/>
            <person name="Traeger S."/>
            <person name="Breuer J."/>
            <person name="Kuo A."/>
            <person name="Lipzen A."/>
            <person name="Pangilinan J."/>
            <person name="Dilworth D."/>
            <person name="Sandor L."/>
            <person name="Poggeler S."/>
            <person name="Barry K."/>
            <person name="Grigoriev I.V."/>
            <person name="Nowrousian M."/>
        </authorList>
    </citation>
    <scope>NUCLEOTIDE SEQUENCE [LARGE SCALE GENOMIC DNA]</scope>
    <source>
        <strain evidence="5 6">CBS 389.68</strain>
    </source>
</reference>
<evidence type="ECO:0000259" key="4">
    <source>
        <dbReference type="PROSITE" id="PS01358"/>
    </source>
</evidence>
<dbReference type="EMBL" id="ML220214">
    <property type="protein sequence ID" value="TGZ76159.1"/>
    <property type="molecule type" value="Genomic_DNA"/>
</dbReference>
<proteinExistence type="predicted"/>
<evidence type="ECO:0000256" key="3">
    <source>
        <dbReference type="ARBA" id="ARBA00022833"/>
    </source>
</evidence>
<dbReference type="GO" id="GO:0008270">
    <property type="term" value="F:zinc ion binding"/>
    <property type="evidence" value="ECO:0007669"/>
    <property type="project" value="UniProtKB-KW"/>
</dbReference>
<keyword evidence="3" id="KW-0862">Zinc</keyword>
<evidence type="ECO:0000313" key="6">
    <source>
        <dbReference type="Proteomes" id="UP000298138"/>
    </source>
</evidence>
<dbReference type="InParanoid" id="A0A4S2MLZ7"/>
<accession>A0A4S2MLZ7</accession>
<dbReference type="Proteomes" id="UP000298138">
    <property type="component" value="Unassembled WGS sequence"/>
</dbReference>
<evidence type="ECO:0000256" key="1">
    <source>
        <dbReference type="ARBA" id="ARBA00022723"/>
    </source>
</evidence>
<dbReference type="AlphaFoldDB" id="A0A4S2MLZ7"/>